<accession>A0A6A6V7T6</accession>
<reference evidence="1" key="1">
    <citation type="journal article" date="2020" name="Stud. Mycol.">
        <title>101 Dothideomycetes genomes: a test case for predicting lifestyles and emergence of pathogens.</title>
        <authorList>
            <person name="Haridas S."/>
            <person name="Albert R."/>
            <person name="Binder M."/>
            <person name="Bloem J."/>
            <person name="Labutti K."/>
            <person name="Salamov A."/>
            <person name="Andreopoulos B."/>
            <person name="Baker S."/>
            <person name="Barry K."/>
            <person name="Bills G."/>
            <person name="Bluhm B."/>
            <person name="Cannon C."/>
            <person name="Castanera R."/>
            <person name="Culley D."/>
            <person name="Daum C."/>
            <person name="Ezra D."/>
            <person name="Gonzalez J."/>
            <person name="Henrissat B."/>
            <person name="Kuo A."/>
            <person name="Liang C."/>
            <person name="Lipzen A."/>
            <person name="Lutzoni F."/>
            <person name="Magnuson J."/>
            <person name="Mondo S."/>
            <person name="Nolan M."/>
            <person name="Ohm R."/>
            <person name="Pangilinan J."/>
            <person name="Park H.-J."/>
            <person name="Ramirez L."/>
            <person name="Alfaro M."/>
            <person name="Sun H."/>
            <person name="Tritt A."/>
            <person name="Yoshinaga Y."/>
            <person name="Zwiers L.-H."/>
            <person name="Turgeon B."/>
            <person name="Goodwin S."/>
            <person name="Spatafora J."/>
            <person name="Crous P."/>
            <person name="Grigoriev I."/>
        </authorList>
    </citation>
    <scope>NUCLEOTIDE SEQUENCE</scope>
    <source>
        <strain evidence="1">CBS 119925</strain>
    </source>
</reference>
<dbReference type="AlphaFoldDB" id="A0A6A6V7T6"/>
<sequence length="200" mass="23146">MNASLTNKTSDSRSYLPFTRFRAHYGRCGSLLHEMAQFWSSPRQCETQQLVCIYLVPRSTRYEEITVVNFCIKNTDRAFYCRLSSWALSARTNALISCSRFFSYGRNPRIIRTVGGRELRVPRFPKLVCPCVNSQCPVDRSHCVSIHVSTYVRVRHSYLKTLWGLRSGLHHSAYDWRCTSQQGLFQSTLIPSKANPMFFP</sequence>
<gene>
    <name evidence="1" type="ORF">M011DRAFT_147616</name>
</gene>
<name>A0A6A6V7T6_9PLEO</name>
<keyword evidence="2" id="KW-1185">Reference proteome</keyword>
<dbReference type="Proteomes" id="UP000799440">
    <property type="component" value="Unassembled WGS sequence"/>
</dbReference>
<evidence type="ECO:0000313" key="2">
    <source>
        <dbReference type="Proteomes" id="UP000799440"/>
    </source>
</evidence>
<organism evidence="1 2">
    <name type="scientific">Sporormia fimetaria CBS 119925</name>
    <dbReference type="NCBI Taxonomy" id="1340428"/>
    <lineage>
        <taxon>Eukaryota</taxon>
        <taxon>Fungi</taxon>
        <taxon>Dikarya</taxon>
        <taxon>Ascomycota</taxon>
        <taxon>Pezizomycotina</taxon>
        <taxon>Dothideomycetes</taxon>
        <taxon>Pleosporomycetidae</taxon>
        <taxon>Pleosporales</taxon>
        <taxon>Sporormiaceae</taxon>
        <taxon>Sporormia</taxon>
    </lineage>
</organism>
<dbReference type="EMBL" id="MU006583">
    <property type="protein sequence ID" value="KAF2745381.1"/>
    <property type="molecule type" value="Genomic_DNA"/>
</dbReference>
<proteinExistence type="predicted"/>
<evidence type="ECO:0000313" key="1">
    <source>
        <dbReference type="EMBL" id="KAF2745381.1"/>
    </source>
</evidence>
<protein>
    <submittedName>
        <fullName evidence="1">Uncharacterized protein</fullName>
    </submittedName>
</protein>